<dbReference type="AlphaFoldDB" id="A0A7J6MTQ0"/>
<dbReference type="Proteomes" id="UP000591131">
    <property type="component" value="Unassembled WGS sequence"/>
</dbReference>
<keyword evidence="3" id="KW-1185">Reference proteome</keyword>
<accession>A0A7J6MTQ0</accession>
<evidence type="ECO:0000313" key="3">
    <source>
        <dbReference type="Proteomes" id="UP000591131"/>
    </source>
</evidence>
<evidence type="ECO:0000256" key="1">
    <source>
        <dbReference type="SAM" id="Coils"/>
    </source>
</evidence>
<comment type="caution">
    <text evidence="2">The sequence shown here is derived from an EMBL/GenBank/DDBJ whole genome shotgun (WGS) entry which is preliminary data.</text>
</comment>
<proteinExistence type="predicted"/>
<sequence>MDSFNPSRRRPRTPNRYSMTATFTNGTLTLREIASDLATENEALKDSVAIASASIHRREKALICLIKELRSFILPPILKEDTIARRLQLTNSSRHAIRELGGVFRPGEVSPVERCLNQLGQSLRAILKKEISTAMQPLQKRIEELEAEKGSLEESLVKSKNKRERIKAQLMNEIRYNKSSREGYAMDIERTKKVLDKALRELARVSERAQAAEMLNVQLKISQERIEASRVDIATQCEQTVNKADIGTQSEELSDDDTFHEVEFLKEDDASETTRTCRCCNAQKQFLEDTLLKYRLEIEQLRVFLEQRDEELDRYKKRPGISNGEVSRSREDAKIDDITCGSLE</sequence>
<organism evidence="2 3">
    <name type="scientific">Perkinsus chesapeaki</name>
    <name type="common">Clam parasite</name>
    <name type="synonym">Perkinsus andrewsi</name>
    <dbReference type="NCBI Taxonomy" id="330153"/>
    <lineage>
        <taxon>Eukaryota</taxon>
        <taxon>Sar</taxon>
        <taxon>Alveolata</taxon>
        <taxon>Perkinsozoa</taxon>
        <taxon>Perkinsea</taxon>
        <taxon>Perkinsida</taxon>
        <taxon>Perkinsidae</taxon>
        <taxon>Perkinsus</taxon>
    </lineage>
</organism>
<evidence type="ECO:0000313" key="2">
    <source>
        <dbReference type="EMBL" id="KAF4674717.1"/>
    </source>
</evidence>
<keyword evidence="1" id="KW-0175">Coiled coil</keyword>
<protein>
    <submittedName>
        <fullName evidence="2">Uncharacterized protein</fullName>
    </submittedName>
</protein>
<feature type="coiled-coil region" evidence="1">
    <location>
        <begin position="128"/>
        <end position="215"/>
    </location>
</feature>
<name>A0A7J6MTQ0_PERCH</name>
<gene>
    <name evidence="2" type="ORF">FOL47_008766</name>
</gene>
<reference evidence="2 3" key="1">
    <citation type="submission" date="2020-04" db="EMBL/GenBank/DDBJ databases">
        <title>Perkinsus chesapeaki whole genome sequence.</title>
        <authorList>
            <person name="Bogema D.R."/>
        </authorList>
    </citation>
    <scope>NUCLEOTIDE SEQUENCE [LARGE SCALE GENOMIC DNA]</scope>
    <source>
        <strain evidence="2">ATCC PRA-425</strain>
    </source>
</reference>
<dbReference type="EMBL" id="JAAPAO010000058">
    <property type="protein sequence ID" value="KAF4674717.1"/>
    <property type="molecule type" value="Genomic_DNA"/>
</dbReference>